<dbReference type="Proteomes" id="UP001300672">
    <property type="component" value="Chromosome"/>
</dbReference>
<feature type="region of interest" description="Disordered" evidence="1">
    <location>
        <begin position="552"/>
        <end position="572"/>
    </location>
</feature>
<dbReference type="PROSITE" id="PS51781">
    <property type="entry name" value="SH3B"/>
    <property type="match status" value="1"/>
</dbReference>
<dbReference type="Gene3D" id="1.20.1270.180">
    <property type="match status" value="1"/>
</dbReference>
<evidence type="ECO:0000259" key="2">
    <source>
        <dbReference type="PROSITE" id="PS51781"/>
    </source>
</evidence>
<reference evidence="3" key="1">
    <citation type="journal article" date="2023" name="Int. J. Mol. Sci.">
        <title>Metagenomics Revealed a New Genus 'Candidatus Thiocaldithrix dubininis' gen. nov., sp. nov. and a New Species 'Candidatus Thiothrix putei' sp. nov. in the Family Thiotrichaceae, Some Members of Which Have Traits of Both Na+- and H+-Motive Energetics.</title>
        <authorList>
            <person name="Ravin N.V."/>
            <person name="Muntyan M.S."/>
            <person name="Smolyakov D.D."/>
            <person name="Rudenko T.S."/>
            <person name="Beletsky A.V."/>
            <person name="Mardanov A.V."/>
            <person name="Grabovich M.Y."/>
        </authorList>
    </citation>
    <scope>NUCLEOTIDE SEQUENCE</scope>
    <source>
        <strain evidence="3">GKL-01</strain>
    </source>
</reference>
<accession>A0AA95KJE3</accession>
<dbReference type="PANTHER" id="PTHR39176">
    <property type="entry name" value="PERIPLASMIC PROTEIN-RELATED"/>
    <property type="match status" value="1"/>
</dbReference>
<gene>
    <name evidence="3" type="ORF">QJT80_05265</name>
</gene>
<protein>
    <submittedName>
        <fullName evidence="3">SH3 domain-containing protein</fullName>
    </submittedName>
</protein>
<dbReference type="PANTHER" id="PTHR39176:SF1">
    <property type="entry name" value="PERIPLASMIC PROTEIN"/>
    <property type="match status" value="1"/>
</dbReference>
<feature type="region of interest" description="Disordered" evidence="1">
    <location>
        <begin position="405"/>
        <end position="447"/>
    </location>
</feature>
<dbReference type="KEGG" id="tdu:QJT80_05265"/>
<dbReference type="Gene3D" id="2.30.30.40">
    <property type="entry name" value="SH3 Domains"/>
    <property type="match status" value="1"/>
</dbReference>
<feature type="compositionally biased region" description="Basic and acidic residues" evidence="1">
    <location>
        <begin position="432"/>
        <end position="447"/>
    </location>
</feature>
<sequence length="645" mass="70067">MLKPASLSLFCLTLGLTACGDKPNEPTKPADLQSHFPSFTRVNVPNEAPQFYIDLNTVKSLNNDLLQFKIVRLADQGYVIQDAISNCQDSVQTLDGIQYKADGSLDKPFIGDAQPLPYANQASLAALVKQACDKKTVFSVQPTRIADTETNVHPPQTPTPNADPVETQDSVLPEPSPEQLQTRQGLLSIGRSSAEMPPDTLLLAGKAVHSAEGNYIALHKLFPMGDSDVVLFSSNCGGSGCSENEFGFLVLKPNANPKVVSQKNFFAGIPQVKTRQQGDTIHLQLGYNAGKKTLATYHNEQVSIEYKSLPPQALDADECKWLYDELVKQICISAKGEDPTCADPEATFTGFAMRGLAGVAEYPGFQAEGFTQQCQQACRTGKTVDYASFSHVACSSPKPANFQASVEADSTTKPSHTAKPSETDTPPTATPEENKPEATHVETKPDTHNLDAEVIAGCDAQMQTAGAAVECMKGNLQIQKDRLNKAYKIRHDAMSVDEQQALEQTQKAWLDERNATCGKLSEETAAAEAMPMLSCIYKAVKQRADEVEKMPIPKAVSSESKPSQAKDSDNAGTWYKVKAKPNLVVRTEPDITGDKLGLMPQGAKVKVLATGLKKDSINGWDGSWVKIQYQDQEGYVFDAFIEKLK</sequence>
<evidence type="ECO:0000313" key="3">
    <source>
        <dbReference type="EMBL" id="WGZ91890.1"/>
    </source>
</evidence>
<dbReference type="AlphaFoldDB" id="A0AA95KJE3"/>
<dbReference type="InterPro" id="IPR003646">
    <property type="entry name" value="SH3-like_bac-type"/>
</dbReference>
<proteinExistence type="predicted"/>
<reference evidence="3" key="2">
    <citation type="submission" date="2023-04" db="EMBL/GenBank/DDBJ databases">
        <authorList>
            <person name="Beletskiy A.V."/>
            <person name="Mardanov A.V."/>
            <person name="Ravin N.V."/>
        </authorList>
    </citation>
    <scope>NUCLEOTIDE SEQUENCE</scope>
    <source>
        <strain evidence="3">GKL-01</strain>
    </source>
</reference>
<feature type="compositionally biased region" description="Polar residues" evidence="1">
    <location>
        <begin position="405"/>
        <end position="415"/>
    </location>
</feature>
<dbReference type="EMBL" id="CP124755">
    <property type="protein sequence ID" value="WGZ91890.1"/>
    <property type="molecule type" value="Genomic_DNA"/>
</dbReference>
<dbReference type="Pfam" id="PF07007">
    <property type="entry name" value="LprI"/>
    <property type="match status" value="1"/>
</dbReference>
<feature type="region of interest" description="Disordered" evidence="1">
    <location>
        <begin position="146"/>
        <end position="179"/>
    </location>
</feature>
<name>A0AA95KJE3_9GAMM</name>
<organism evidence="3">
    <name type="scientific">Candidatus Thiocaldithrix dubininis</name>
    <dbReference type="NCBI Taxonomy" id="3080823"/>
    <lineage>
        <taxon>Bacteria</taxon>
        <taxon>Pseudomonadati</taxon>
        <taxon>Pseudomonadota</taxon>
        <taxon>Gammaproteobacteria</taxon>
        <taxon>Thiotrichales</taxon>
        <taxon>Thiotrichaceae</taxon>
        <taxon>Candidatus Thiocaldithrix</taxon>
    </lineage>
</organism>
<feature type="domain" description="SH3b" evidence="2">
    <location>
        <begin position="572"/>
        <end position="645"/>
    </location>
</feature>
<dbReference type="PROSITE" id="PS51257">
    <property type="entry name" value="PROKAR_LIPOPROTEIN"/>
    <property type="match status" value="1"/>
</dbReference>
<dbReference type="SMART" id="SM00287">
    <property type="entry name" value="SH3b"/>
    <property type="match status" value="1"/>
</dbReference>
<evidence type="ECO:0000256" key="1">
    <source>
        <dbReference type="SAM" id="MobiDB-lite"/>
    </source>
</evidence>
<dbReference type="InterPro" id="IPR009739">
    <property type="entry name" value="LprI-like_N"/>
</dbReference>
<dbReference type="Pfam" id="PF08239">
    <property type="entry name" value="SH3_3"/>
    <property type="match status" value="1"/>
</dbReference>